<comment type="subcellular location">
    <subcellularLocation>
        <location evidence="7 8">Cytoplasm</location>
    </subcellularLocation>
</comment>
<evidence type="ECO:0000313" key="9">
    <source>
        <dbReference type="EMBL" id="MEG3183931.1"/>
    </source>
</evidence>
<dbReference type="InterPro" id="IPR019772">
    <property type="entry name" value="Ferrochelatase_AS"/>
</dbReference>
<keyword evidence="5 7" id="KW-0627">Porphyrin biosynthesis</keyword>
<dbReference type="CDD" id="cd03411">
    <property type="entry name" value="Ferrochelatase_N"/>
    <property type="match status" value="1"/>
</dbReference>
<keyword evidence="2 7" id="KW-0408">Iron</keyword>
<dbReference type="NCBIfam" id="TIGR00109">
    <property type="entry name" value="hemH"/>
    <property type="match status" value="1"/>
</dbReference>
<dbReference type="PANTHER" id="PTHR11108:SF1">
    <property type="entry name" value="FERROCHELATASE, MITOCHONDRIAL"/>
    <property type="match status" value="1"/>
</dbReference>
<dbReference type="Gene3D" id="3.40.50.1400">
    <property type="match status" value="2"/>
</dbReference>
<dbReference type="EMBL" id="JAXGFP010000003">
    <property type="protein sequence ID" value="MEG3183931.1"/>
    <property type="molecule type" value="Genomic_DNA"/>
</dbReference>
<comment type="caution">
    <text evidence="9">The sequence shown here is derived from an EMBL/GenBank/DDBJ whole genome shotgun (WGS) entry which is preliminary data.</text>
</comment>
<evidence type="ECO:0000313" key="10">
    <source>
        <dbReference type="Proteomes" id="UP001355056"/>
    </source>
</evidence>
<dbReference type="PANTHER" id="PTHR11108">
    <property type="entry name" value="FERROCHELATASE"/>
    <property type="match status" value="1"/>
</dbReference>
<reference evidence="9 10" key="1">
    <citation type="journal article" date="2016" name="Int. J. Syst. Evol. Microbiol.">
        <title>Lysobacter erysipheiresistens sp. nov., an antagonist of powdery mildew, isolated from tobacco-cultivated soil.</title>
        <authorList>
            <person name="Xie B."/>
            <person name="Li T."/>
            <person name="Lin X."/>
            <person name="Wang C.J."/>
            <person name="Chen Y.J."/>
            <person name="Liu W.J."/>
            <person name="Zhao Z.W."/>
        </authorList>
    </citation>
    <scope>NUCLEOTIDE SEQUENCE [LARGE SCALE GENOMIC DNA]</scope>
    <source>
        <strain evidence="9 10">RS-LYSO-3</strain>
    </source>
</reference>
<dbReference type="SUPFAM" id="SSF53800">
    <property type="entry name" value="Chelatase"/>
    <property type="match status" value="1"/>
</dbReference>
<dbReference type="InterPro" id="IPR033644">
    <property type="entry name" value="Ferrochelatase_C"/>
</dbReference>
<protein>
    <recommendedName>
        <fullName evidence="7 8">Ferrochelatase</fullName>
        <ecNumber evidence="7 8">4.98.1.1</ecNumber>
    </recommendedName>
    <alternativeName>
        <fullName evidence="7">Heme synthase</fullName>
    </alternativeName>
    <alternativeName>
        <fullName evidence="7">Protoheme ferro-lyase</fullName>
    </alternativeName>
</protein>
<evidence type="ECO:0000256" key="1">
    <source>
        <dbReference type="ARBA" id="ARBA00007718"/>
    </source>
</evidence>
<dbReference type="Pfam" id="PF00762">
    <property type="entry name" value="Ferrochelatase"/>
    <property type="match status" value="1"/>
</dbReference>
<dbReference type="PROSITE" id="PS00534">
    <property type="entry name" value="FERROCHELATASE"/>
    <property type="match status" value="1"/>
</dbReference>
<gene>
    <name evidence="7 9" type="primary">hemH</name>
    <name evidence="9" type="ORF">SNE34_07905</name>
</gene>
<dbReference type="InterPro" id="IPR033659">
    <property type="entry name" value="Ferrochelatase_N"/>
</dbReference>
<evidence type="ECO:0000256" key="7">
    <source>
        <dbReference type="HAMAP-Rule" id="MF_00323"/>
    </source>
</evidence>
<keyword evidence="7" id="KW-0479">Metal-binding</keyword>
<evidence type="ECO:0000256" key="4">
    <source>
        <dbReference type="ARBA" id="ARBA00023239"/>
    </source>
</evidence>
<evidence type="ECO:0000256" key="6">
    <source>
        <dbReference type="ARBA" id="ARBA00024536"/>
    </source>
</evidence>
<dbReference type="EC" id="4.98.1.1" evidence="7 8"/>
<keyword evidence="10" id="KW-1185">Reference proteome</keyword>
<dbReference type="Proteomes" id="UP001355056">
    <property type="component" value="Unassembled WGS sequence"/>
</dbReference>
<evidence type="ECO:0000256" key="2">
    <source>
        <dbReference type="ARBA" id="ARBA00023004"/>
    </source>
</evidence>
<comment type="similarity">
    <text evidence="1 7 8">Belongs to the ferrochelatase family.</text>
</comment>
<evidence type="ECO:0000256" key="8">
    <source>
        <dbReference type="RuleBase" id="RU000607"/>
    </source>
</evidence>
<accession>A0ABU7YYC9</accession>
<dbReference type="CDD" id="cd00419">
    <property type="entry name" value="Ferrochelatase_C"/>
    <property type="match status" value="1"/>
</dbReference>
<feature type="binding site" evidence="7">
    <location>
        <position position="275"/>
    </location>
    <ligand>
        <name>Fe(2+)</name>
        <dbReference type="ChEBI" id="CHEBI:29033"/>
    </ligand>
</feature>
<dbReference type="HAMAP" id="MF_00323">
    <property type="entry name" value="Ferrochelatase"/>
    <property type="match status" value="1"/>
</dbReference>
<organism evidence="9 10">
    <name type="scientific">Novilysobacter erysipheiresistens</name>
    <dbReference type="NCBI Taxonomy" id="1749332"/>
    <lineage>
        <taxon>Bacteria</taxon>
        <taxon>Pseudomonadati</taxon>
        <taxon>Pseudomonadota</taxon>
        <taxon>Gammaproteobacteria</taxon>
        <taxon>Lysobacterales</taxon>
        <taxon>Lysobacteraceae</taxon>
        <taxon>Novilysobacter</taxon>
    </lineage>
</organism>
<evidence type="ECO:0000256" key="5">
    <source>
        <dbReference type="ARBA" id="ARBA00023244"/>
    </source>
</evidence>
<proteinExistence type="inferred from homology"/>
<feature type="binding site" evidence="7">
    <location>
        <position position="194"/>
    </location>
    <ligand>
        <name>Fe(2+)</name>
        <dbReference type="ChEBI" id="CHEBI:29033"/>
    </ligand>
</feature>
<keyword evidence="7 8" id="KW-0963">Cytoplasm</keyword>
<comment type="catalytic activity">
    <reaction evidence="6">
        <text>Fe-coproporphyrin III + 2 H(+) = coproporphyrin III + Fe(2+)</text>
        <dbReference type="Rhea" id="RHEA:49572"/>
        <dbReference type="ChEBI" id="CHEBI:15378"/>
        <dbReference type="ChEBI" id="CHEBI:29033"/>
        <dbReference type="ChEBI" id="CHEBI:68438"/>
        <dbReference type="ChEBI" id="CHEBI:131725"/>
        <dbReference type="EC" id="4.99.1.9"/>
    </reaction>
    <physiologicalReaction direction="right-to-left" evidence="6">
        <dbReference type="Rhea" id="RHEA:49574"/>
    </physiologicalReaction>
</comment>
<comment type="catalytic activity">
    <reaction evidence="7 8">
        <text>heme b + 2 H(+) = protoporphyrin IX + Fe(2+)</text>
        <dbReference type="Rhea" id="RHEA:22584"/>
        <dbReference type="ChEBI" id="CHEBI:15378"/>
        <dbReference type="ChEBI" id="CHEBI:29033"/>
        <dbReference type="ChEBI" id="CHEBI:57306"/>
        <dbReference type="ChEBI" id="CHEBI:60344"/>
        <dbReference type="EC" id="4.98.1.1"/>
    </reaction>
</comment>
<comment type="function">
    <text evidence="7 8">Catalyzes the ferrous insertion into protoporphyrin IX.</text>
</comment>
<evidence type="ECO:0000256" key="3">
    <source>
        <dbReference type="ARBA" id="ARBA00023133"/>
    </source>
</evidence>
<name>A0ABU7YYC9_9GAMM</name>
<dbReference type="InterPro" id="IPR001015">
    <property type="entry name" value="Ferrochelatase"/>
</dbReference>
<keyword evidence="3 7" id="KW-0350">Heme biosynthesis</keyword>
<dbReference type="RefSeq" id="WP_332616353.1">
    <property type="nucleotide sequence ID" value="NZ_JAXGFP010000003.1"/>
</dbReference>
<keyword evidence="4 7" id="KW-0456">Lyase</keyword>
<sequence>MIDASTAKPDTAVVLVNLGTPESATAAAVRRYLIEFLSDRRVVSLPPWLWQPLLRGVILPRRATPVARKYASIWMADGSPLAVYTRRLAEAAGRELPGLRVVEAMRYGEPALAAVLQRLRAEGVRRALVLPLYPQYSTSTTASVADVLARSPELPTRLVEDYHRDPGWVAAIAQSIRDHRAANGVGEHLLFSFHGLPQRLVDAGDPYQRQCEAGAAAIAVALGLDDGQWSLSYQSRFGAERWLAPATDASLDALAARGVRRVDVIAPGFAVDCLETLEEVAMMLAERFAERGGELRYIPCLNDAPAHARALAAIARRALDQWR</sequence>
<comment type="pathway">
    <text evidence="7 8">Porphyrin-containing compound metabolism; protoheme biosynthesis; protoheme from protoporphyrin-IX: step 1/1.</text>
</comment>